<feature type="non-terminal residue" evidence="1">
    <location>
        <position position="1"/>
    </location>
</feature>
<dbReference type="AlphaFoldDB" id="S4NV28"/>
<protein>
    <submittedName>
        <fullName evidence="1">Uncharacterized protein</fullName>
    </submittedName>
</protein>
<proteinExistence type="predicted"/>
<dbReference type="EMBL" id="GAIX01013112">
    <property type="protein sequence ID" value="JAA79448.1"/>
    <property type="molecule type" value="Transcribed_RNA"/>
</dbReference>
<organism evidence="1">
    <name type="scientific">Pararge aegeria</name>
    <name type="common">speckled wood butterfly</name>
    <dbReference type="NCBI Taxonomy" id="116150"/>
    <lineage>
        <taxon>Eukaryota</taxon>
        <taxon>Metazoa</taxon>
        <taxon>Ecdysozoa</taxon>
        <taxon>Arthropoda</taxon>
        <taxon>Hexapoda</taxon>
        <taxon>Insecta</taxon>
        <taxon>Pterygota</taxon>
        <taxon>Neoptera</taxon>
        <taxon>Endopterygota</taxon>
        <taxon>Lepidoptera</taxon>
        <taxon>Glossata</taxon>
        <taxon>Ditrysia</taxon>
        <taxon>Papilionoidea</taxon>
        <taxon>Nymphalidae</taxon>
        <taxon>Satyrinae</taxon>
        <taxon>Satyrini</taxon>
        <taxon>Parargina</taxon>
        <taxon>Pararge</taxon>
    </lineage>
</organism>
<evidence type="ECO:0000313" key="1">
    <source>
        <dbReference type="EMBL" id="JAA79448.1"/>
    </source>
</evidence>
<accession>S4NV28</accession>
<reference evidence="1" key="1">
    <citation type="journal article" date="2013" name="BMC Genomics">
        <title>Unscrambling butterfly oogenesis.</title>
        <authorList>
            <person name="Carter J.M."/>
            <person name="Baker S.C."/>
            <person name="Pink R."/>
            <person name="Carter D.R."/>
            <person name="Collins A."/>
            <person name="Tomlin J."/>
            <person name="Gibbs M."/>
            <person name="Breuker C.J."/>
        </authorList>
    </citation>
    <scope>NUCLEOTIDE SEQUENCE</scope>
    <source>
        <tissue evidence="1">Ovary</tissue>
    </source>
</reference>
<sequence length="75" mass="8295">WIPVTTSSSSDNVTGLSPSINTVSLKYTCPSEVSPIHIRHLLTPSPRITWDTSAFTSTCLLILFHYFSVQISTQL</sequence>
<reference evidence="1" key="2">
    <citation type="submission" date="2013-05" db="EMBL/GenBank/DDBJ databases">
        <authorList>
            <person name="Carter J.-M."/>
            <person name="Baker S.C."/>
            <person name="Pink R."/>
            <person name="Carter D.R.F."/>
            <person name="Collins A."/>
            <person name="Tomlin J."/>
            <person name="Gibbs M."/>
            <person name="Breuker C.J."/>
        </authorList>
    </citation>
    <scope>NUCLEOTIDE SEQUENCE</scope>
    <source>
        <tissue evidence="1">Ovary</tissue>
    </source>
</reference>
<name>S4NV28_9NEOP</name>